<dbReference type="PANTHER" id="PTHR11409">
    <property type="entry name" value="ADENOSINE DEAMINASE"/>
    <property type="match status" value="1"/>
</dbReference>
<dbReference type="STRING" id="51028.A0A0N4UZD7"/>
<dbReference type="Pfam" id="PF00962">
    <property type="entry name" value="A_deaminase"/>
    <property type="match status" value="1"/>
</dbReference>
<keyword evidence="4" id="KW-0378">Hydrolase</keyword>
<evidence type="ECO:0000256" key="3">
    <source>
        <dbReference type="ARBA" id="ARBA00022723"/>
    </source>
</evidence>
<keyword evidence="3" id="KW-0479">Metal-binding</keyword>
<dbReference type="Proteomes" id="UP000274131">
    <property type="component" value="Unassembled WGS sequence"/>
</dbReference>
<dbReference type="WBParaSite" id="EVEC_0000298401-mRNA-1">
    <property type="protein sequence ID" value="EVEC_0000298401-mRNA-1"/>
    <property type="gene ID" value="EVEC_0000298401"/>
</dbReference>
<evidence type="ECO:0000256" key="4">
    <source>
        <dbReference type="ARBA" id="ARBA00022801"/>
    </source>
</evidence>
<evidence type="ECO:0000313" key="9">
    <source>
        <dbReference type="EMBL" id="VDD87549.1"/>
    </source>
</evidence>
<evidence type="ECO:0000256" key="1">
    <source>
        <dbReference type="ARBA" id="ARBA00001947"/>
    </source>
</evidence>
<accession>A0A0N4UZD7</accession>
<dbReference type="CDD" id="cd00443">
    <property type="entry name" value="ADA_AMPD"/>
    <property type="match status" value="1"/>
</dbReference>
<evidence type="ECO:0000313" key="11">
    <source>
        <dbReference type="WBParaSite" id="EVEC_0000298401-mRNA-1"/>
    </source>
</evidence>
<evidence type="ECO:0000256" key="6">
    <source>
        <dbReference type="ARBA" id="ARBA00023080"/>
    </source>
</evidence>
<reference evidence="9 10" key="2">
    <citation type="submission" date="2018-10" db="EMBL/GenBank/DDBJ databases">
        <authorList>
            <consortium name="Pathogen Informatics"/>
        </authorList>
    </citation>
    <scope>NUCLEOTIDE SEQUENCE [LARGE SCALE GENOMIC DNA]</scope>
</reference>
<dbReference type="OrthoDB" id="272271at2759"/>
<dbReference type="SUPFAM" id="SSF51556">
    <property type="entry name" value="Metallo-dependent hydrolases"/>
    <property type="match status" value="1"/>
</dbReference>
<dbReference type="InterPro" id="IPR006330">
    <property type="entry name" value="Ado/ade_deaminase"/>
</dbReference>
<comment type="similarity">
    <text evidence="2">Belongs to the metallo-dependent hydrolases superfamily. Adenosine and AMP deaminases family.</text>
</comment>
<keyword evidence="5" id="KW-0862">Zinc</keyword>
<dbReference type="InterPro" id="IPR032466">
    <property type="entry name" value="Metal_Hydrolase"/>
</dbReference>
<dbReference type="PANTHER" id="PTHR11409:SF42">
    <property type="entry name" value="ADENOSINE DEAMINASE-LIKE PROTEIN"/>
    <property type="match status" value="1"/>
</dbReference>
<dbReference type="EMBL" id="UXUI01007433">
    <property type="protein sequence ID" value="VDD87549.1"/>
    <property type="molecule type" value="Genomic_DNA"/>
</dbReference>
<evidence type="ECO:0000256" key="2">
    <source>
        <dbReference type="ARBA" id="ARBA00006676"/>
    </source>
</evidence>
<organism evidence="11">
    <name type="scientific">Enterobius vermicularis</name>
    <name type="common">Human pinworm</name>
    <dbReference type="NCBI Taxonomy" id="51028"/>
    <lineage>
        <taxon>Eukaryota</taxon>
        <taxon>Metazoa</taxon>
        <taxon>Ecdysozoa</taxon>
        <taxon>Nematoda</taxon>
        <taxon>Chromadorea</taxon>
        <taxon>Rhabditida</taxon>
        <taxon>Spirurina</taxon>
        <taxon>Oxyuridomorpha</taxon>
        <taxon>Oxyuroidea</taxon>
        <taxon>Oxyuridae</taxon>
        <taxon>Enterobius</taxon>
    </lineage>
</organism>
<gene>
    <name evidence="9" type="ORF">EVEC_LOCUS2692</name>
</gene>
<comment type="catalytic activity">
    <reaction evidence="7">
        <text>N(6)-methyl-AMP + H2O + H(+) = IMP + methylamine</text>
        <dbReference type="Rhea" id="RHEA:16001"/>
        <dbReference type="ChEBI" id="CHEBI:15377"/>
        <dbReference type="ChEBI" id="CHEBI:15378"/>
        <dbReference type="ChEBI" id="CHEBI:58053"/>
        <dbReference type="ChEBI" id="CHEBI:59338"/>
        <dbReference type="ChEBI" id="CHEBI:144842"/>
    </reaction>
    <physiologicalReaction direction="left-to-right" evidence="7">
        <dbReference type="Rhea" id="RHEA:16002"/>
    </physiologicalReaction>
</comment>
<evidence type="ECO:0000313" key="10">
    <source>
        <dbReference type="Proteomes" id="UP000274131"/>
    </source>
</evidence>
<sequence>MRMCFRAFKIFPFIQRLTERKEELITATRSVISDFAADNVVYLELRTTPKFSKWMSRREYVKVVVDTIEAMKHELPNIVVRLILSVDRRQTVEDAQETINLAKEYCTICFSVSVASPVIVGVELSGDPTFDGRKFLPLFEEAAKFGLPFTLHLAEVPGCLEEIEEFLLVKPNRIGHGTFISRNPDKVKGENCTKLVLRERIPIEICLTSNVLCGTTESYASSHFYHYFSKKHPVALCTDDRGIMSCCLSTEFLIAAKTFQLSRQDLLNIAMDSFSAGFIHKTLGSGEDIWKVMQNFKKFACVENLKLCTLGTLE</sequence>
<protein>
    <submittedName>
        <fullName evidence="11">A_deaminase domain-containing protein</fullName>
    </submittedName>
</protein>
<dbReference type="GO" id="GO:0046103">
    <property type="term" value="P:inosine biosynthetic process"/>
    <property type="evidence" value="ECO:0007669"/>
    <property type="project" value="TreeGrafter"/>
</dbReference>
<dbReference type="InterPro" id="IPR001365">
    <property type="entry name" value="A_deaminase_dom"/>
</dbReference>
<dbReference type="Gene3D" id="3.20.20.140">
    <property type="entry name" value="Metal-dependent hydrolases"/>
    <property type="match status" value="1"/>
</dbReference>
<feature type="domain" description="Adenosine deaminase" evidence="8">
    <location>
        <begin position="13"/>
        <end position="280"/>
    </location>
</feature>
<comment type="cofactor">
    <cofactor evidence="1">
        <name>Zn(2+)</name>
        <dbReference type="ChEBI" id="CHEBI:29105"/>
    </cofactor>
</comment>
<dbReference type="GO" id="GO:0046872">
    <property type="term" value="F:metal ion binding"/>
    <property type="evidence" value="ECO:0007669"/>
    <property type="project" value="UniProtKB-KW"/>
</dbReference>
<name>A0A0N4UZD7_ENTVE</name>
<dbReference type="GO" id="GO:0006154">
    <property type="term" value="P:adenosine catabolic process"/>
    <property type="evidence" value="ECO:0007669"/>
    <property type="project" value="TreeGrafter"/>
</dbReference>
<reference evidence="11" key="1">
    <citation type="submission" date="2017-02" db="UniProtKB">
        <authorList>
            <consortium name="WormBaseParasite"/>
        </authorList>
    </citation>
    <scope>IDENTIFICATION</scope>
</reference>
<dbReference type="GO" id="GO:0004000">
    <property type="term" value="F:adenosine deaminase activity"/>
    <property type="evidence" value="ECO:0007669"/>
    <property type="project" value="TreeGrafter"/>
</dbReference>
<dbReference type="GO" id="GO:0009117">
    <property type="term" value="P:nucleotide metabolic process"/>
    <property type="evidence" value="ECO:0007669"/>
    <property type="project" value="UniProtKB-KW"/>
</dbReference>
<keyword evidence="10" id="KW-1185">Reference proteome</keyword>
<evidence type="ECO:0000259" key="8">
    <source>
        <dbReference type="Pfam" id="PF00962"/>
    </source>
</evidence>
<proteinExistence type="inferred from homology"/>
<evidence type="ECO:0000256" key="7">
    <source>
        <dbReference type="ARBA" id="ARBA00048787"/>
    </source>
</evidence>
<keyword evidence="6" id="KW-0546">Nucleotide metabolism</keyword>
<dbReference type="AlphaFoldDB" id="A0A0N4UZD7"/>
<evidence type="ECO:0000256" key="5">
    <source>
        <dbReference type="ARBA" id="ARBA00022833"/>
    </source>
</evidence>